<dbReference type="InterPro" id="IPR011008">
    <property type="entry name" value="Dimeric_a/b-barrel"/>
</dbReference>
<protein>
    <submittedName>
        <fullName evidence="2">Antibiotic biosynthesis monooxygenase</fullName>
    </submittedName>
</protein>
<evidence type="ECO:0000259" key="1">
    <source>
        <dbReference type="PROSITE" id="PS51725"/>
    </source>
</evidence>
<dbReference type="PROSITE" id="PS51725">
    <property type="entry name" value="ABM"/>
    <property type="match status" value="1"/>
</dbReference>
<keyword evidence="2" id="KW-0503">Monooxygenase</keyword>
<dbReference type="AlphaFoldDB" id="A0A6F8XJX3"/>
<dbReference type="InterPro" id="IPR007138">
    <property type="entry name" value="ABM_dom"/>
</dbReference>
<name>A0A6F8XJX3_9ACTN</name>
<sequence>MVLEVALISVNPGQEDDFAAAYAKGHSVLSSTPGCQSVRMTRGVESPSRFVLLVEWDSIEAHVENFRESERFTTWRSLIGPYFAAPPVVEHFTDVPA</sequence>
<feature type="domain" description="ABM" evidence="1">
    <location>
        <begin position="2"/>
        <end position="92"/>
    </location>
</feature>
<keyword evidence="3" id="KW-1185">Reference proteome</keyword>
<dbReference type="RefSeq" id="WP_173033403.1">
    <property type="nucleotide sequence ID" value="NZ_AP022870.1"/>
</dbReference>
<dbReference type="EMBL" id="AP022870">
    <property type="protein sequence ID" value="BCB74116.1"/>
    <property type="molecule type" value="Genomic_DNA"/>
</dbReference>
<evidence type="ECO:0000313" key="2">
    <source>
        <dbReference type="EMBL" id="BCB74116.1"/>
    </source>
</evidence>
<keyword evidence="2" id="KW-0560">Oxidoreductase</keyword>
<reference evidence="2 3" key="2">
    <citation type="submission" date="2020-03" db="EMBL/GenBank/DDBJ databases">
        <authorList>
            <person name="Ichikawa N."/>
            <person name="Kimura A."/>
            <person name="Kitahashi Y."/>
            <person name="Uohara A."/>
        </authorList>
    </citation>
    <scope>NUCLEOTIDE SEQUENCE [LARGE SCALE GENOMIC DNA]</scope>
    <source>
        <strain evidence="2 3">NBRC 107702</strain>
    </source>
</reference>
<accession>A0A6F8XJX3</accession>
<dbReference type="Proteomes" id="UP000502508">
    <property type="component" value="Chromosome"/>
</dbReference>
<organism evidence="2 3">
    <name type="scientific">Phytohabitans flavus</name>
    <dbReference type="NCBI Taxonomy" id="1076124"/>
    <lineage>
        <taxon>Bacteria</taxon>
        <taxon>Bacillati</taxon>
        <taxon>Actinomycetota</taxon>
        <taxon>Actinomycetes</taxon>
        <taxon>Micromonosporales</taxon>
        <taxon>Micromonosporaceae</taxon>
    </lineage>
</organism>
<gene>
    <name evidence="2" type="ORF">Pflav_005260</name>
</gene>
<dbReference type="SUPFAM" id="SSF54909">
    <property type="entry name" value="Dimeric alpha+beta barrel"/>
    <property type="match status" value="1"/>
</dbReference>
<dbReference type="GO" id="GO:0004497">
    <property type="term" value="F:monooxygenase activity"/>
    <property type="evidence" value="ECO:0007669"/>
    <property type="project" value="UniProtKB-KW"/>
</dbReference>
<reference evidence="2 3" key="1">
    <citation type="submission" date="2020-03" db="EMBL/GenBank/DDBJ databases">
        <title>Whole genome shotgun sequence of Phytohabitans flavus NBRC 107702.</title>
        <authorList>
            <person name="Komaki H."/>
            <person name="Tamura T."/>
        </authorList>
    </citation>
    <scope>NUCLEOTIDE SEQUENCE [LARGE SCALE GENOMIC DNA]</scope>
    <source>
        <strain evidence="2 3">NBRC 107702</strain>
    </source>
</reference>
<proteinExistence type="predicted"/>
<dbReference type="KEGG" id="pfla:Pflav_005260"/>
<dbReference type="Pfam" id="PF03992">
    <property type="entry name" value="ABM"/>
    <property type="match status" value="1"/>
</dbReference>
<evidence type="ECO:0000313" key="3">
    <source>
        <dbReference type="Proteomes" id="UP000502508"/>
    </source>
</evidence>
<dbReference type="Gene3D" id="3.30.70.100">
    <property type="match status" value="1"/>
</dbReference>